<reference evidence="3 4" key="1">
    <citation type="journal article" date="2016" name="Nat. Commun.">
        <title>Thousands of microbial genomes shed light on interconnected biogeochemical processes in an aquifer system.</title>
        <authorList>
            <person name="Anantharaman K."/>
            <person name="Brown C.T."/>
            <person name="Hug L.A."/>
            <person name="Sharon I."/>
            <person name="Castelle C.J."/>
            <person name="Probst A.J."/>
            <person name="Thomas B.C."/>
            <person name="Singh A."/>
            <person name="Wilkins M.J."/>
            <person name="Karaoz U."/>
            <person name="Brodie E.L."/>
            <person name="Williams K.H."/>
            <person name="Hubbard S.S."/>
            <person name="Banfield J.F."/>
        </authorList>
    </citation>
    <scope>NUCLEOTIDE SEQUENCE [LARGE SCALE GENOMIC DNA]</scope>
</reference>
<accession>A0A1G2CFM3</accession>
<dbReference type="SUPFAM" id="SSF48239">
    <property type="entry name" value="Terpenoid cyclases/Protein prenyltransferases"/>
    <property type="match status" value="2"/>
</dbReference>
<evidence type="ECO:0000256" key="1">
    <source>
        <dbReference type="SAM" id="SignalP"/>
    </source>
</evidence>
<feature type="domain" description="Transcobalamin-like C-terminal" evidence="2">
    <location>
        <begin position="238"/>
        <end position="285"/>
    </location>
</feature>
<dbReference type="InterPro" id="IPR027954">
    <property type="entry name" value="Transcobalamin-like_C"/>
</dbReference>
<protein>
    <recommendedName>
        <fullName evidence="2">Transcobalamin-like C-terminal domain-containing protein</fullName>
    </recommendedName>
</protein>
<dbReference type="EMBL" id="MHKZ01000027">
    <property type="protein sequence ID" value="OGZ00199.1"/>
    <property type="molecule type" value="Genomic_DNA"/>
</dbReference>
<comment type="caution">
    <text evidence="3">The sequence shown here is derived from an EMBL/GenBank/DDBJ whole genome shotgun (WGS) entry which is preliminary data.</text>
</comment>
<gene>
    <name evidence="3" type="ORF">A3B13_01710</name>
</gene>
<sequence length="1040" mass="107394">MKNTFNIFGGLLVAFILFAALPAAYALADGPTITGATNITAEATSSAGAYVTFNVTAADASSTSITVFCAPPSGDLFALSTTTVTCTANDGTATTTETFSVAVVDTTPPSVTAPADQSFTTTGTSTTPTLVSATSTDLVDPNPAISYSPTSFSVGTTTVTWTATDASENIATTTSNVFIASAVPSVLIHLEIETATTTLFNGNVSVSGCATPNNATSTTNGFCAFSAAGITVDATWFSFGAMVNSIGGVAGDSNNFWLWFLNGDIAQTGIDSYQLLSGDHILWTIGREPLKISASSTSPVVGATTTVNVLGFDTNAFDFKPVSGAAINGVSASTTDANGNVDIVATSTNPFTISASANGFLPSQSITITPRAPQATLAIRDGSTLVGPFTVTLPDVSAPPVLIAPTAATTTYAVPARSVLALLTSIDFATSSFDITDLQYFSSLNSFLVNCISIPSKSSSPDCYDWTYSVNGVFPQIGMDGYTLRNSDTVYIFFGKAWQISTDKTAVVTGESFTATAKSYDASTGTYVPASSTIVGAVQLDADGNVVYDSNWNPVEVATSTTDSNGQASLLLDTVGVYGIGIKDSGYYPTVSITISAPQPVVSVNVGGGGGGGISVTHHTIDIDKAIQFLSAHQKPDGSFGAGLYTDWAAIALASGPNNSNKDKITAYLKSSPNIGTSVTDYERRAMALMSLSINPYTGTDTDYIKKIADRFDGTQIGDASLVNDDIFAIFPLMKSGHVENDPMMQKIITFIISKQRADGSWEGSVDMTAAAIQSLSLFPSAQSVSQARIKARDYLLKNQQSNGGFGGGSFSASWVLQAIAALSEPASLWIKNNSDPNDYLFSLQQNDGGIEPVTADESTRVWATAYAIPAALGKTWTAILSSFPRPAVSANAVAQTSASSAAGTPSVLSIDNETTSTASTTPVVASATTTLAVKSASAVVNVSSTTSAGFSNSLPGVAIRDSGRKSEITAMSVGPINQIAQSEVTTKNDAPATPNRRQATALAAAGTSGVAETLRHIGSVITGTVSFFIDMFLSAFRLW</sequence>
<dbReference type="Gene3D" id="1.50.10.20">
    <property type="match status" value="2"/>
</dbReference>
<dbReference type="Proteomes" id="UP000176287">
    <property type="component" value="Unassembled WGS sequence"/>
</dbReference>
<organism evidence="3 4">
    <name type="scientific">Candidatus Liptonbacteria bacterium RIFCSPLOWO2_01_FULL_45_15</name>
    <dbReference type="NCBI Taxonomy" id="1798649"/>
    <lineage>
        <taxon>Bacteria</taxon>
        <taxon>Candidatus Liptoniibacteriota</taxon>
    </lineage>
</organism>
<dbReference type="Gene3D" id="2.170.130.30">
    <property type="match status" value="1"/>
</dbReference>
<evidence type="ECO:0000259" key="2">
    <source>
        <dbReference type="Pfam" id="PF14478"/>
    </source>
</evidence>
<evidence type="ECO:0000313" key="3">
    <source>
        <dbReference type="EMBL" id="OGZ00199.1"/>
    </source>
</evidence>
<keyword evidence="1" id="KW-0732">Signal</keyword>
<evidence type="ECO:0000313" key="4">
    <source>
        <dbReference type="Proteomes" id="UP000176287"/>
    </source>
</evidence>
<dbReference type="InterPro" id="IPR008930">
    <property type="entry name" value="Terpenoid_cyclase/PrenylTrfase"/>
</dbReference>
<dbReference type="AlphaFoldDB" id="A0A1G2CFM3"/>
<name>A0A1G2CFM3_9BACT</name>
<dbReference type="CDD" id="cd00688">
    <property type="entry name" value="ISOPREN_C2_like"/>
    <property type="match status" value="1"/>
</dbReference>
<dbReference type="STRING" id="1798649.A3B13_01710"/>
<proteinExistence type="predicted"/>
<feature type="domain" description="Transcobalamin-like C-terminal" evidence="2">
    <location>
        <begin position="456"/>
        <end position="494"/>
    </location>
</feature>
<feature type="signal peptide" evidence="1">
    <location>
        <begin position="1"/>
        <end position="28"/>
    </location>
</feature>
<dbReference type="Pfam" id="PF14478">
    <property type="entry name" value="DUF4430"/>
    <property type="match status" value="2"/>
</dbReference>
<feature type="chain" id="PRO_5009582300" description="Transcobalamin-like C-terminal domain-containing protein" evidence="1">
    <location>
        <begin position="29"/>
        <end position="1040"/>
    </location>
</feature>